<dbReference type="InterPro" id="IPR006342">
    <property type="entry name" value="FkbM_mtfrase"/>
</dbReference>
<dbReference type="GO" id="GO:0032259">
    <property type="term" value="P:methylation"/>
    <property type="evidence" value="ECO:0007669"/>
    <property type="project" value="UniProtKB-KW"/>
</dbReference>
<dbReference type="Proteomes" id="UP000179769">
    <property type="component" value="Unassembled WGS sequence"/>
</dbReference>
<evidence type="ECO:0000313" key="4">
    <source>
        <dbReference type="Proteomes" id="UP000179769"/>
    </source>
</evidence>
<dbReference type="AlphaFoldDB" id="A0A1S1PGS4"/>
<keyword evidence="3" id="KW-0489">Methyltransferase</keyword>
<dbReference type="GO" id="GO:0008168">
    <property type="term" value="F:methyltransferase activity"/>
    <property type="evidence" value="ECO:0007669"/>
    <property type="project" value="UniProtKB-KW"/>
</dbReference>
<keyword evidence="3" id="KW-0808">Transferase</keyword>
<gene>
    <name evidence="3" type="ORF">BBK14_28515</name>
</gene>
<comment type="caution">
    <text evidence="3">The sequence shown here is derived from an EMBL/GenBank/DDBJ whole genome shotgun (WGS) entry which is preliminary data.</text>
</comment>
<dbReference type="NCBIfam" id="TIGR01444">
    <property type="entry name" value="fkbM_fam"/>
    <property type="match status" value="1"/>
</dbReference>
<feature type="region of interest" description="Disordered" evidence="1">
    <location>
        <begin position="225"/>
        <end position="265"/>
    </location>
</feature>
<protein>
    <submittedName>
        <fullName evidence="3">Methyltransferase FkbM</fullName>
    </submittedName>
</protein>
<accession>A0A1S1PGS4</accession>
<dbReference type="SUPFAM" id="SSF53335">
    <property type="entry name" value="S-adenosyl-L-methionine-dependent methyltransferases"/>
    <property type="match status" value="1"/>
</dbReference>
<evidence type="ECO:0000256" key="1">
    <source>
        <dbReference type="SAM" id="MobiDB-lite"/>
    </source>
</evidence>
<dbReference type="Pfam" id="PF05050">
    <property type="entry name" value="Methyltransf_21"/>
    <property type="match status" value="1"/>
</dbReference>
<evidence type="ECO:0000313" key="3">
    <source>
        <dbReference type="EMBL" id="OHV20145.1"/>
    </source>
</evidence>
<feature type="domain" description="Methyltransferase FkbM" evidence="2">
    <location>
        <begin position="53"/>
        <end position="212"/>
    </location>
</feature>
<reference evidence="4" key="1">
    <citation type="submission" date="2016-07" db="EMBL/GenBank/DDBJ databases">
        <title>Frankia sp. NRRL B-16219 Genome sequencing.</title>
        <authorList>
            <person name="Ghodhbane-Gtari F."/>
            <person name="Swanson E."/>
            <person name="Gueddou A."/>
            <person name="Louati M."/>
            <person name="Nouioui I."/>
            <person name="Hezbri K."/>
            <person name="Abebe-Akele F."/>
            <person name="Simpson S."/>
            <person name="Morris K."/>
            <person name="Thomas K."/>
            <person name="Gtari M."/>
            <person name="Tisa L.S."/>
        </authorList>
    </citation>
    <scope>NUCLEOTIDE SEQUENCE [LARGE SCALE GENOMIC DNA]</scope>
    <source>
        <strain evidence="4">NRRL B-16219</strain>
    </source>
</reference>
<dbReference type="PANTHER" id="PTHR34203:SF15">
    <property type="entry name" value="SLL1173 PROTEIN"/>
    <property type="match status" value="1"/>
</dbReference>
<dbReference type="InterPro" id="IPR029063">
    <property type="entry name" value="SAM-dependent_MTases_sf"/>
</dbReference>
<dbReference type="InterPro" id="IPR052514">
    <property type="entry name" value="SAM-dependent_MTase"/>
</dbReference>
<proteinExistence type="predicted"/>
<dbReference type="Gene3D" id="3.40.50.150">
    <property type="entry name" value="Vaccinia Virus protein VP39"/>
    <property type="match status" value="1"/>
</dbReference>
<dbReference type="EMBL" id="MAXA01000271">
    <property type="protein sequence ID" value="OHV20145.1"/>
    <property type="molecule type" value="Genomic_DNA"/>
</dbReference>
<organism evidence="3 4">
    <name type="scientific">Parafrankia soli</name>
    <dbReference type="NCBI Taxonomy" id="2599596"/>
    <lineage>
        <taxon>Bacteria</taxon>
        <taxon>Bacillati</taxon>
        <taxon>Actinomycetota</taxon>
        <taxon>Actinomycetes</taxon>
        <taxon>Frankiales</taxon>
        <taxon>Frankiaceae</taxon>
        <taxon>Parafrankia</taxon>
    </lineage>
</organism>
<dbReference type="PANTHER" id="PTHR34203">
    <property type="entry name" value="METHYLTRANSFERASE, FKBM FAMILY PROTEIN"/>
    <property type="match status" value="1"/>
</dbReference>
<sequence length="265" mass="28044">MLRRRLPPPFERTRIYTSSEGGLKYIRRSLADVDPALVSFVQEQVRPGHIVWDVGANLGLFTFAAAEIAGPGGAVVAIEPDTWLVDLLRRSLRIPNDRAPVDVLPAAVGESTGVGRFCVATRNRATSHLHGFGTTQTGGVRSVETVPVFRLDDLLAHFPPPDVVKIDVEGAEVTVLTGAHRMLRQVRPVILCEVVTRNAAAVAKTLHNAGYQVLDASLPPSGRRPLAGAPFSTLAVPADDGGAGSTERGREAEAPVAATSGGRSA</sequence>
<evidence type="ECO:0000259" key="2">
    <source>
        <dbReference type="Pfam" id="PF05050"/>
    </source>
</evidence>
<keyword evidence="4" id="KW-1185">Reference proteome</keyword>
<name>A0A1S1PGS4_9ACTN</name>